<dbReference type="OrthoDB" id="24745at2759"/>
<evidence type="ECO:0000256" key="8">
    <source>
        <dbReference type="ARBA" id="ARBA00044198"/>
    </source>
</evidence>
<sequence length="206" mass="22727">MVRIKERYILVNILYPRSPTEKSSVPDFVAFRQPTQNDLTPQLLLRAIKNEVFALFGDCGAGAVERTLSVKYLSKTTSTAILRITREHLRYVWTALTFMRHVPIRGGRPCIFRVAHVSGTIRKVEEEAIRQSRALVLATKAHVAGQTASAFDLLTKTAAKDPAAVALDADESGDEEGSESEDTDDGVELADMDDDDYGKQDGADRS</sequence>
<dbReference type="InterPro" id="IPR038085">
    <property type="entry name" value="Rnp2-like_sf"/>
</dbReference>
<evidence type="ECO:0000256" key="1">
    <source>
        <dbReference type="ARBA" id="ARBA00000928"/>
    </source>
</evidence>
<evidence type="ECO:0000313" key="12">
    <source>
        <dbReference type="Proteomes" id="UP000007796"/>
    </source>
</evidence>
<dbReference type="GO" id="GO:0033204">
    <property type="term" value="F:ribonuclease P RNA binding"/>
    <property type="evidence" value="ECO:0007669"/>
    <property type="project" value="TreeGrafter"/>
</dbReference>
<accession>F0XGM2</accession>
<evidence type="ECO:0000256" key="5">
    <source>
        <dbReference type="ARBA" id="ARBA00022694"/>
    </source>
</evidence>
<dbReference type="Pfam" id="PF01900">
    <property type="entry name" value="RNase_P_Rpp14"/>
    <property type="match status" value="1"/>
</dbReference>
<dbReference type="FunFam" id="3.30.70.3250:FF:000004">
    <property type="entry name" value="Ribonuclease P/MRP protein subunit POP5"/>
    <property type="match status" value="1"/>
</dbReference>
<dbReference type="GO" id="GO:0001682">
    <property type="term" value="P:tRNA 5'-leader removal"/>
    <property type="evidence" value="ECO:0007669"/>
    <property type="project" value="InterPro"/>
</dbReference>
<dbReference type="GO" id="GO:0004526">
    <property type="term" value="F:ribonuclease P activity"/>
    <property type="evidence" value="ECO:0007669"/>
    <property type="project" value="UniProtKB-EC"/>
</dbReference>
<evidence type="ECO:0000256" key="2">
    <source>
        <dbReference type="ARBA" id="ARBA00004123"/>
    </source>
</evidence>
<dbReference type="Gene3D" id="3.30.70.3250">
    <property type="entry name" value="Ribonuclease P, Pop5 subunit"/>
    <property type="match status" value="1"/>
</dbReference>
<evidence type="ECO:0000256" key="7">
    <source>
        <dbReference type="ARBA" id="ARBA00023242"/>
    </source>
</evidence>
<gene>
    <name evidence="11" type="ORF">CMQ_2647</name>
</gene>
<dbReference type="FunCoup" id="F0XGM2">
    <property type="interactions" value="219"/>
</dbReference>
<comment type="subcellular location">
    <subcellularLocation>
        <location evidence="2">Nucleus</location>
    </subcellularLocation>
</comment>
<evidence type="ECO:0000256" key="6">
    <source>
        <dbReference type="ARBA" id="ARBA00022801"/>
    </source>
</evidence>
<feature type="region of interest" description="Disordered" evidence="10">
    <location>
        <begin position="164"/>
        <end position="206"/>
    </location>
</feature>
<dbReference type="GeneID" id="25975659"/>
<dbReference type="Proteomes" id="UP000007796">
    <property type="component" value="Unassembled WGS sequence"/>
</dbReference>
<evidence type="ECO:0000256" key="10">
    <source>
        <dbReference type="SAM" id="MobiDB-lite"/>
    </source>
</evidence>
<feature type="compositionally biased region" description="Acidic residues" evidence="10">
    <location>
        <begin position="168"/>
        <end position="196"/>
    </location>
</feature>
<dbReference type="GO" id="GO:0000460">
    <property type="term" value="P:maturation of 5.8S rRNA"/>
    <property type="evidence" value="ECO:0007669"/>
    <property type="project" value="UniProtKB-ARBA"/>
</dbReference>
<dbReference type="GO" id="GO:0005730">
    <property type="term" value="C:nucleolus"/>
    <property type="evidence" value="ECO:0007669"/>
    <property type="project" value="TreeGrafter"/>
</dbReference>
<name>F0XGM2_GROCL</name>
<dbReference type="AlphaFoldDB" id="F0XGM2"/>
<proteinExistence type="inferred from homology"/>
<evidence type="ECO:0000313" key="11">
    <source>
        <dbReference type="EMBL" id="EFX02718.1"/>
    </source>
</evidence>
<comment type="function">
    <text evidence="9">Component of ribonuclease P, a protein complex that generates mature tRNA molecules by cleaving their 5'-ends. Also a component of RNase MRP, which cleaves pre-rRNA sequences.</text>
</comment>
<keyword evidence="7" id="KW-0539">Nucleus</keyword>
<keyword evidence="5" id="KW-0819">tRNA processing</keyword>
<evidence type="ECO:0000256" key="3">
    <source>
        <dbReference type="ARBA" id="ARBA00010800"/>
    </source>
</evidence>
<dbReference type="GO" id="GO:0030681">
    <property type="term" value="C:multimeric ribonuclease P complex"/>
    <property type="evidence" value="ECO:0007669"/>
    <property type="project" value="TreeGrafter"/>
</dbReference>
<evidence type="ECO:0000256" key="9">
    <source>
        <dbReference type="ARBA" id="ARBA00055200"/>
    </source>
</evidence>
<protein>
    <recommendedName>
        <fullName evidence="8">Ribonuclease P/MRP protein subunit POP5</fullName>
        <ecNumber evidence="4">3.1.26.5</ecNumber>
    </recommendedName>
</protein>
<dbReference type="PANTHER" id="PTHR15441:SF2">
    <property type="entry name" value="RIBONUCLEASE P_MRP PROTEIN SUBUNIT POP5"/>
    <property type="match status" value="1"/>
</dbReference>
<dbReference type="SUPFAM" id="SSF160350">
    <property type="entry name" value="Rnp2-like"/>
    <property type="match status" value="1"/>
</dbReference>
<dbReference type="RefSeq" id="XP_014172200.1">
    <property type="nucleotide sequence ID" value="XM_014316725.1"/>
</dbReference>
<evidence type="ECO:0000256" key="4">
    <source>
        <dbReference type="ARBA" id="ARBA00012179"/>
    </source>
</evidence>
<dbReference type="EC" id="3.1.26.5" evidence="4"/>
<dbReference type="InterPro" id="IPR002759">
    <property type="entry name" value="Pop5/Rpp14/Rnp2-like"/>
</dbReference>
<organism evidence="12">
    <name type="scientific">Grosmannia clavigera (strain kw1407 / UAMH 11150)</name>
    <name type="common">Blue stain fungus</name>
    <name type="synonym">Graphiocladiella clavigera</name>
    <dbReference type="NCBI Taxonomy" id="655863"/>
    <lineage>
        <taxon>Eukaryota</taxon>
        <taxon>Fungi</taxon>
        <taxon>Dikarya</taxon>
        <taxon>Ascomycota</taxon>
        <taxon>Pezizomycotina</taxon>
        <taxon>Sordariomycetes</taxon>
        <taxon>Sordariomycetidae</taxon>
        <taxon>Ophiostomatales</taxon>
        <taxon>Ophiostomataceae</taxon>
        <taxon>Leptographium</taxon>
    </lineage>
</organism>
<dbReference type="EMBL" id="GL629769">
    <property type="protein sequence ID" value="EFX02718.1"/>
    <property type="molecule type" value="Genomic_DNA"/>
</dbReference>
<dbReference type="InParanoid" id="F0XGM2"/>
<keyword evidence="12" id="KW-1185">Reference proteome</keyword>
<comment type="catalytic activity">
    <reaction evidence="1">
        <text>Endonucleolytic cleavage of RNA, removing 5'-extranucleotides from tRNA precursor.</text>
        <dbReference type="EC" id="3.1.26.5"/>
    </reaction>
</comment>
<dbReference type="GO" id="GO:0000172">
    <property type="term" value="C:ribonuclease MRP complex"/>
    <property type="evidence" value="ECO:0007669"/>
    <property type="project" value="TreeGrafter"/>
</dbReference>
<comment type="similarity">
    <text evidence="3">Belongs to the eukaryotic/archaeal RNase P protein component 2 family.</text>
</comment>
<reference evidence="11 12" key="1">
    <citation type="journal article" date="2011" name="Proc. Natl. Acad. Sci. U.S.A.">
        <title>Genome and transcriptome analyses of the mountain pine beetle-fungal symbiont Grosmannia clavigera, a lodgepole pine pathogen.</title>
        <authorList>
            <person name="DiGuistini S."/>
            <person name="Wang Y."/>
            <person name="Liao N.Y."/>
            <person name="Taylor G."/>
            <person name="Tanguay P."/>
            <person name="Feau N."/>
            <person name="Henrissat B."/>
            <person name="Chan S.K."/>
            <person name="Hesse-Orce U."/>
            <person name="Alamouti S.M."/>
            <person name="Tsui C.K.M."/>
            <person name="Docking R.T."/>
            <person name="Levasseur A."/>
            <person name="Haridas S."/>
            <person name="Robertson G."/>
            <person name="Birol I."/>
            <person name="Holt R.A."/>
            <person name="Marra M.A."/>
            <person name="Hamelin R.C."/>
            <person name="Hirst M."/>
            <person name="Jones S.J.M."/>
            <person name="Bohlmann J."/>
            <person name="Breuil C."/>
        </authorList>
    </citation>
    <scope>NUCLEOTIDE SEQUENCE [LARGE SCALE GENOMIC DNA]</scope>
    <source>
        <strain evidence="12">kw1407 / UAMH 11150</strain>
    </source>
</reference>
<dbReference type="eggNOG" id="KOG4639">
    <property type="taxonomic scope" value="Eukaryota"/>
</dbReference>
<dbReference type="PANTHER" id="PTHR15441">
    <property type="entry name" value="RIBONUCLEASE P PROTEIN SUBUNIT P14"/>
    <property type="match status" value="1"/>
</dbReference>
<dbReference type="HOGENOM" id="CLU_086710_1_1_1"/>
<dbReference type="STRING" id="655863.F0XGM2"/>
<keyword evidence="6" id="KW-0378">Hydrolase</keyword>
<feature type="compositionally biased region" description="Basic and acidic residues" evidence="10">
    <location>
        <begin position="197"/>
        <end position="206"/>
    </location>
</feature>